<accession>A0ABQ1KBE8</accession>
<dbReference type="InterPro" id="IPR036318">
    <property type="entry name" value="FAD-bd_PCMH-like_sf"/>
</dbReference>
<dbReference type="InterPro" id="IPR016166">
    <property type="entry name" value="FAD-bd_PCMH"/>
</dbReference>
<dbReference type="Gene3D" id="1.10.45.10">
    <property type="entry name" value="Vanillyl-alcohol Oxidase, Chain A, domain 4"/>
    <property type="match status" value="1"/>
</dbReference>
<keyword evidence="3" id="KW-0274">FAD</keyword>
<dbReference type="InterPro" id="IPR016171">
    <property type="entry name" value="Vanillyl_alc_oxidase_C-sub2"/>
</dbReference>
<dbReference type="InterPro" id="IPR004113">
    <property type="entry name" value="FAD-bd_oxidored_4_C"/>
</dbReference>
<evidence type="ECO:0000313" key="7">
    <source>
        <dbReference type="Proteomes" id="UP000622638"/>
    </source>
</evidence>
<dbReference type="PROSITE" id="PS51387">
    <property type="entry name" value="FAD_PCMH"/>
    <property type="match status" value="1"/>
</dbReference>
<dbReference type="PANTHER" id="PTHR42934">
    <property type="entry name" value="GLYCOLATE OXIDASE SUBUNIT GLCD"/>
    <property type="match status" value="1"/>
</dbReference>
<dbReference type="Pfam" id="PF02913">
    <property type="entry name" value="FAD-oxidase_C"/>
    <property type="match status" value="1"/>
</dbReference>
<dbReference type="SUPFAM" id="SSF55103">
    <property type="entry name" value="FAD-linked oxidases, C-terminal domain"/>
    <property type="match status" value="1"/>
</dbReference>
<dbReference type="SUPFAM" id="SSF56176">
    <property type="entry name" value="FAD-binding/transporter-associated domain-like"/>
    <property type="match status" value="1"/>
</dbReference>
<evidence type="ECO:0000256" key="4">
    <source>
        <dbReference type="ARBA" id="ARBA00023002"/>
    </source>
</evidence>
<evidence type="ECO:0000313" key="6">
    <source>
        <dbReference type="EMBL" id="GGB90532.1"/>
    </source>
</evidence>
<dbReference type="InterPro" id="IPR016164">
    <property type="entry name" value="FAD-linked_Oxase-like_C"/>
</dbReference>
<keyword evidence="4" id="KW-0560">Oxidoreductase</keyword>
<feature type="domain" description="FAD-binding PCMH-type" evidence="5">
    <location>
        <begin position="72"/>
        <end position="250"/>
    </location>
</feature>
<evidence type="ECO:0000259" key="5">
    <source>
        <dbReference type="PROSITE" id="PS51387"/>
    </source>
</evidence>
<dbReference type="InterPro" id="IPR051914">
    <property type="entry name" value="FAD-linked_OxidoTrans_Type4"/>
</dbReference>
<keyword evidence="2" id="KW-0285">Flavoprotein</keyword>
<dbReference type="Gene3D" id="3.30.465.10">
    <property type="match status" value="1"/>
</dbReference>
<evidence type="ECO:0000256" key="3">
    <source>
        <dbReference type="ARBA" id="ARBA00022827"/>
    </source>
</evidence>
<dbReference type="PANTHER" id="PTHR42934:SF1">
    <property type="entry name" value="GLYCOLATE OXIDASE SUBUNIT GLCD"/>
    <property type="match status" value="1"/>
</dbReference>
<comment type="cofactor">
    <cofactor evidence="1">
        <name>FAD</name>
        <dbReference type="ChEBI" id="CHEBI:57692"/>
    </cofactor>
</comment>
<keyword evidence="7" id="KW-1185">Reference proteome</keyword>
<dbReference type="Pfam" id="PF01565">
    <property type="entry name" value="FAD_binding_4"/>
    <property type="match status" value="1"/>
</dbReference>
<dbReference type="EMBL" id="BMKG01000003">
    <property type="protein sequence ID" value="GGB90532.1"/>
    <property type="molecule type" value="Genomic_DNA"/>
</dbReference>
<name>A0ABQ1KBE8_9BURK</name>
<dbReference type="InterPro" id="IPR016169">
    <property type="entry name" value="FAD-bd_PCMH_sub2"/>
</dbReference>
<organism evidence="6 7">
    <name type="scientific">Pseudoduganella buxea</name>
    <dbReference type="NCBI Taxonomy" id="1949069"/>
    <lineage>
        <taxon>Bacteria</taxon>
        <taxon>Pseudomonadati</taxon>
        <taxon>Pseudomonadota</taxon>
        <taxon>Betaproteobacteria</taxon>
        <taxon>Burkholderiales</taxon>
        <taxon>Oxalobacteraceae</taxon>
        <taxon>Telluria group</taxon>
        <taxon>Pseudoduganella</taxon>
    </lineage>
</organism>
<dbReference type="Gene3D" id="3.30.70.2740">
    <property type="match status" value="1"/>
</dbReference>
<dbReference type="InterPro" id="IPR006094">
    <property type="entry name" value="Oxid_FAD_bind_N"/>
</dbReference>
<dbReference type="Proteomes" id="UP000622638">
    <property type="component" value="Unassembled WGS sequence"/>
</dbReference>
<proteinExistence type="predicted"/>
<sequence>MQAAFFPPIRHTIFTNEQSCIPDMTPATLDLPYSDERLRDVSGALRAVLPAACVLDRREETRPYECDGLSAYRQPPMIVVLPEDEAQVLAVLAVCRALSVPIVPRGAGTGLSGGAMPIADGIVLSTARLNRIVQLDAYSRTAVVQPGVRNLAISEAAAPHGLYYAPDPSSQIACTIGGNVAENSGGVHCLKYGLTVHNVLRVRVATIEGDIVELGSEAPDAPGLDLLSVFIGSEGMLGIVTEVTVKLVPKPACARVIMASFGDIVTAGNAVAHVIAAGIIPAGLEMMDQTSARMVEPFVKAGYDLEAAAILLCEADGTAEEVEDEIARMTAVLQAAGAGAIAVSTTEAERLKFWSGRKNAFPAAGRISPDYYCMDGTIPRKNLAQVLTGIAQMEVKYGLRCANVFHAGDGNLHPLILFDANVQDELHRAEAFGAEILALCVAVGGTITGEHGVGIEKIDSMCVQFRPVELAAFFAVKRAFDPAMLLNPNKAIPTLQRCAEFGRMRVSNGALPHAGLPRF</sequence>
<protein>
    <submittedName>
        <fullName evidence="6">FAD-binding protein</fullName>
    </submittedName>
</protein>
<reference evidence="7" key="1">
    <citation type="journal article" date="2019" name="Int. J. Syst. Evol. Microbiol.">
        <title>The Global Catalogue of Microorganisms (GCM) 10K type strain sequencing project: providing services to taxonomists for standard genome sequencing and annotation.</title>
        <authorList>
            <consortium name="The Broad Institute Genomics Platform"/>
            <consortium name="The Broad Institute Genome Sequencing Center for Infectious Disease"/>
            <person name="Wu L."/>
            <person name="Ma J."/>
        </authorList>
    </citation>
    <scope>NUCLEOTIDE SEQUENCE [LARGE SCALE GENOMIC DNA]</scope>
    <source>
        <strain evidence="7">CGMCC 1.15931</strain>
    </source>
</reference>
<evidence type="ECO:0000256" key="1">
    <source>
        <dbReference type="ARBA" id="ARBA00001974"/>
    </source>
</evidence>
<comment type="caution">
    <text evidence="6">The sequence shown here is derived from an EMBL/GenBank/DDBJ whole genome shotgun (WGS) entry which is preliminary data.</text>
</comment>
<gene>
    <name evidence="6" type="primary">glcD</name>
    <name evidence="6" type="ORF">GCM10011572_10740</name>
</gene>
<evidence type="ECO:0000256" key="2">
    <source>
        <dbReference type="ARBA" id="ARBA00022630"/>
    </source>
</evidence>